<proteinExistence type="predicted"/>
<dbReference type="AlphaFoldDB" id="A0A9N9PQJ4"/>
<dbReference type="Proteomes" id="UP000696280">
    <property type="component" value="Unassembled WGS sequence"/>
</dbReference>
<evidence type="ECO:0000313" key="1">
    <source>
        <dbReference type="EMBL" id="CAG8955851.1"/>
    </source>
</evidence>
<sequence>MAQIAFAEIRFARHSKSSITFASHPLVTVLIWLYFRKHFISRLLIRTSGFASRLKLTEKAYEASNVRLKAPEMGAL</sequence>
<name>A0A9N9PQJ4_9HELO</name>
<organism evidence="1 2">
    <name type="scientific">Hymenoscyphus fraxineus</name>
    <dbReference type="NCBI Taxonomy" id="746836"/>
    <lineage>
        <taxon>Eukaryota</taxon>
        <taxon>Fungi</taxon>
        <taxon>Dikarya</taxon>
        <taxon>Ascomycota</taxon>
        <taxon>Pezizomycotina</taxon>
        <taxon>Leotiomycetes</taxon>
        <taxon>Helotiales</taxon>
        <taxon>Helotiaceae</taxon>
        <taxon>Hymenoscyphus</taxon>
    </lineage>
</organism>
<dbReference type="EMBL" id="CAJVRL010000067">
    <property type="protein sequence ID" value="CAG8955851.1"/>
    <property type="molecule type" value="Genomic_DNA"/>
</dbReference>
<protein>
    <submittedName>
        <fullName evidence="1">Uncharacterized protein</fullName>
    </submittedName>
</protein>
<gene>
    <name evidence="1" type="ORF">HYFRA_00008699</name>
</gene>
<comment type="caution">
    <text evidence="1">The sequence shown here is derived from an EMBL/GenBank/DDBJ whole genome shotgun (WGS) entry which is preliminary data.</text>
</comment>
<reference evidence="1" key="1">
    <citation type="submission" date="2021-07" db="EMBL/GenBank/DDBJ databases">
        <authorList>
            <person name="Durling M."/>
        </authorList>
    </citation>
    <scope>NUCLEOTIDE SEQUENCE</scope>
</reference>
<accession>A0A9N9PQJ4</accession>
<keyword evidence="2" id="KW-1185">Reference proteome</keyword>
<evidence type="ECO:0000313" key="2">
    <source>
        <dbReference type="Proteomes" id="UP000696280"/>
    </source>
</evidence>